<dbReference type="Gene3D" id="1.10.510.10">
    <property type="entry name" value="Transferase(Phosphotransferase) domain 1"/>
    <property type="match status" value="1"/>
</dbReference>
<keyword evidence="8" id="KW-1185">Reference proteome</keyword>
<keyword evidence="3 7" id="KW-0418">Kinase</keyword>
<proteinExistence type="predicted"/>
<name>A0A4P7SK52_9CELL</name>
<evidence type="ECO:0000256" key="2">
    <source>
        <dbReference type="ARBA" id="ARBA00022741"/>
    </source>
</evidence>
<dbReference type="InterPro" id="IPR008271">
    <property type="entry name" value="Ser/Thr_kinase_AS"/>
</dbReference>
<dbReference type="SMART" id="SM00220">
    <property type="entry name" value="S_TKc"/>
    <property type="match status" value="1"/>
</dbReference>
<reference evidence="7 8" key="1">
    <citation type="submission" date="2019-04" db="EMBL/GenBank/DDBJ databases">
        <title>Isolation and identification of Cellulomonas shaoxiangyii sp. Nov. isolated from feces of the Tibetan antelopes (Pantholops hodgsonii) in the Qinghai-Tibet plateau of China.</title>
        <authorList>
            <person name="Tian Z."/>
        </authorList>
    </citation>
    <scope>NUCLEOTIDE SEQUENCE [LARGE SCALE GENOMIC DNA]</scope>
    <source>
        <strain evidence="7 8">Z28</strain>
    </source>
</reference>
<dbReference type="PROSITE" id="PS00108">
    <property type="entry name" value="PROTEIN_KINASE_ST"/>
    <property type="match status" value="1"/>
</dbReference>
<dbReference type="PANTHER" id="PTHR43289:SF34">
    <property type="entry name" value="SERINE_THREONINE-PROTEIN KINASE YBDM-RELATED"/>
    <property type="match status" value="1"/>
</dbReference>
<evidence type="ECO:0000256" key="4">
    <source>
        <dbReference type="ARBA" id="ARBA00022840"/>
    </source>
</evidence>
<feature type="domain" description="Protein kinase" evidence="6">
    <location>
        <begin position="16"/>
        <end position="288"/>
    </location>
</feature>
<dbReference type="SUPFAM" id="SSF56112">
    <property type="entry name" value="Protein kinase-like (PK-like)"/>
    <property type="match status" value="1"/>
</dbReference>
<evidence type="ECO:0000259" key="6">
    <source>
        <dbReference type="PROSITE" id="PS50011"/>
    </source>
</evidence>
<sequence>MSRTGRHAVPELAHRYVLGDPLGQGGSAQVFRATDSRLDRSVAVKIFRLDGASPTQVRRYAHEARVLAELSHPSLVALLDVGADVLPGVGPVAFLVMELVEGRTLRQLLEADGPLDPATTADVGRQLAHALTHAHAAGVVHRDVKPSNVLVSAERASSGRRDAPTLPVVLADFGIAATDADPGSTEAGRIGTDARATAGYQSPEQALGERVGPTSDVYSLGLLLLECLTGERAYPGDPLTAGLARLLRVPEVPEGLDGDWRRLLQAMTRSAPHQRPPMAAVAAELRAMRSGVLRAS</sequence>
<organism evidence="7 8">
    <name type="scientific">Cellulomonas shaoxiangyii</name>
    <dbReference type="NCBI Taxonomy" id="2566013"/>
    <lineage>
        <taxon>Bacteria</taxon>
        <taxon>Bacillati</taxon>
        <taxon>Actinomycetota</taxon>
        <taxon>Actinomycetes</taxon>
        <taxon>Micrococcales</taxon>
        <taxon>Cellulomonadaceae</taxon>
        <taxon>Cellulomonas</taxon>
    </lineage>
</organism>
<dbReference type="KEGG" id="celz:E5225_05595"/>
<keyword evidence="4 5" id="KW-0067">ATP-binding</keyword>
<dbReference type="InterPro" id="IPR017441">
    <property type="entry name" value="Protein_kinase_ATP_BS"/>
</dbReference>
<dbReference type="Proteomes" id="UP000296469">
    <property type="component" value="Chromosome"/>
</dbReference>
<dbReference type="GO" id="GO:0005524">
    <property type="term" value="F:ATP binding"/>
    <property type="evidence" value="ECO:0007669"/>
    <property type="project" value="UniProtKB-UniRule"/>
</dbReference>
<accession>A0A4P7SK52</accession>
<evidence type="ECO:0000256" key="1">
    <source>
        <dbReference type="ARBA" id="ARBA00022679"/>
    </source>
</evidence>
<keyword evidence="1" id="KW-0808">Transferase</keyword>
<keyword evidence="7" id="KW-0723">Serine/threonine-protein kinase</keyword>
<evidence type="ECO:0000313" key="7">
    <source>
        <dbReference type="EMBL" id="QCB93104.1"/>
    </source>
</evidence>
<dbReference type="RefSeq" id="WP_135973488.1">
    <property type="nucleotide sequence ID" value="NZ_CP039291.1"/>
</dbReference>
<evidence type="ECO:0000313" key="8">
    <source>
        <dbReference type="Proteomes" id="UP000296469"/>
    </source>
</evidence>
<dbReference type="InterPro" id="IPR000719">
    <property type="entry name" value="Prot_kinase_dom"/>
</dbReference>
<dbReference type="AlphaFoldDB" id="A0A4P7SK52"/>
<dbReference type="InterPro" id="IPR011009">
    <property type="entry name" value="Kinase-like_dom_sf"/>
</dbReference>
<dbReference type="GO" id="GO:0004674">
    <property type="term" value="F:protein serine/threonine kinase activity"/>
    <property type="evidence" value="ECO:0007669"/>
    <property type="project" value="UniProtKB-KW"/>
</dbReference>
<evidence type="ECO:0000256" key="5">
    <source>
        <dbReference type="PROSITE-ProRule" id="PRU10141"/>
    </source>
</evidence>
<dbReference type="CDD" id="cd14014">
    <property type="entry name" value="STKc_PknB_like"/>
    <property type="match status" value="1"/>
</dbReference>
<dbReference type="Pfam" id="PF00069">
    <property type="entry name" value="Pkinase"/>
    <property type="match status" value="1"/>
</dbReference>
<dbReference type="PANTHER" id="PTHR43289">
    <property type="entry name" value="MITOGEN-ACTIVATED PROTEIN KINASE KINASE KINASE 20-RELATED"/>
    <property type="match status" value="1"/>
</dbReference>
<dbReference type="EMBL" id="CP039291">
    <property type="protein sequence ID" value="QCB93104.1"/>
    <property type="molecule type" value="Genomic_DNA"/>
</dbReference>
<dbReference type="PROSITE" id="PS50011">
    <property type="entry name" value="PROTEIN_KINASE_DOM"/>
    <property type="match status" value="1"/>
</dbReference>
<feature type="binding site" evidence="5">
    <location>
        <position position="45"/>
    </location>
    <ligand>
        <name>ATP</name>
        <dbReference type="ChEBI" id="CHEBI:30616"/>
    </ligand>
</feature>
<dbReference type="Gene3D" id="3.30.200.20">
    <property type="entry name" value="Phosphorylase Kinase, domain 1"/>
    <property type="match status" value="1"/>
</dbReference>
<keyword evidence="2 5" id="KW-0547">Nucleotide-binding</keyword>
<protein>
    <submittedName>
        <fullName evidence="7">Serine/threonine protein kinase</fullName>
    </submittedName>
</protein>
<dbReference type="PROSITE" id="PS00107">
    <property type="entry name" value="PROTEIN_KINASE_ATP"/>
    <property type="match status" value="1"/>
</dbReference>
<evidence type="ECO:0000256" key="3">
    <source>
        <dbReference type="ARBA" id="ARBA00022777"/>
    </source>
</evidence>
<dbReference type="OrthoDB" id="9762169at2"/>
<gene>
    <name evidence="7" type="ORF">E5225_05595</name>
</gene>